<dbReference type="PANTHER" id="PTHR43437:SF3">
    <property type="entry name" value="HYDROXYACYL-THIOESTER DEHYDRATASE TYPE 2, MITOCHONDRIAL"/>
    <property type="match status" value="1"/>
</dbReference>
<dbReference type="RefSeq" id="WP_031503518.1">
    <property type="nucleotide sequence ID" value="NC_022795.1"/>
</dbReference>
<proteinExistence type="predicted"/>
<dbReference type="OrthoDB" id="9801625at2"/>
<name>A0A0X1KPC2_9THEM</name>
<evidence type="ECO:0000256" key="1">
    <source>
        <dbReference type="ARBA" id="ARBA00023239"/>
    </source>
</evidence>
<dbReference type="PaxDb" id="1123384-AJ81_01750"/>
<dbReference type="EMBL" id="CP007141">
    <property type="protein sequence ID" value="AJC73137.1"/>
    <property type="molecule type" value="Genomic_DNA"/>
</dbReference>
<dbReference type="Proteomes" id="UP000077469">
    <property type="component" value="Chromosome"/>
</dbReference>
<dbReference type="KEGG" id="phy:AJ81_01750"/>
<dbReference type="STRING" id="1123384.AJ81_01750"/>
<dbReference type="CDD" id="cd03449">
    <property type="entry name" value="R_hydratase"/>
    <property type="match status" value="1"/>
</dbReference>
<gene>
    <name evidence="3" type="ORF">AJ81_01750</name>
</gene>
<accession>A0A0X1KPC2</accession>
<keyword evidence="4" id="KW-1185">Reference proteome</keyword>
<evidence type="ECO:0000313" key="3">
    <source>
        <dbReference type="EMBL" id="AJC73137.1"/>
    </source>
</evidence>
<dbReference type="SUPFAM" id="SSF54637">
    <property type="entry name" value="Thioesterase/thiol ester dehydrase-isomerase"/>
    <property type="match status" value="1"/>
</dbReference>
<dbReference type="InterPro" id="IPR002539">
    <property type="entry name" value="MaoC-like_dom"/>
</dbReference>
<dbReference type="FunFam" id="3.10.129.10:FF:000042">
    <property type="entry name" value="MaoC domain protein dehydratase"/>
    <property type="match status" value="1"/>
</dbReference>
<evidence type="ECO:0000259" key="2">
    <source>
        <dbReference type="Pfam" id="PF01575"/>
    </source>
</evidence>
<dbReference type="Pfam" id="PF01575">
    <property type="entry name" value="MaoC_dehydratas"/>
    <property type="match status" value="1"/>
</dbReference>
<sequence length="135" mass="15183">MKLSEVQIGQEHAASFTITDEMVKTFAEITGDKNPVHLDEEYAKKTRFKKRICHGMLVASMISKVLGMDFPGPGTILVRQQLSYRAPVFVGETVEVRVSVMDKKEEKQRLILQTNVFKSDGTLAIEGQAEVLIER</sequence>
<protein>
    <submittedName>
        <fullName evidence="3">Enoyl-CoA hydratase</fullName>
    </submittedName>
</protein>
<dbReference type="Gene3D" id="3.10.129.10">
    <property type="entry name" value="Hotdog Thioesterase"/>
    <property type="match status" value="1"/>
</dbReference>
<dbReference type="GO" id="GO:0006633">
    <property type="term" value="P:fatty acid biosynthetic process"/>
    <property type="evidence" value="ECO:0007669"/>
    <property type="project" value="TreeGrafter"/>
</dbReference>
<dbReference type="GO" id="GO:0019171">
    <property type="term" value="F:(3R)-hydroxyacyl-[acyl-carrier-protein] dehydratase activity"/>
    <property type="evidence" value="ECO:0007669"/>
    <property type="project" value="TreeGrafter"/>
</dbReference>
<keyword evidence="1" id="KW-0456">Lyase</keyword>
<dbReference type="PANTHER" id="PTHR43437">
    <property type="entry name" value="HYDROXYACYL-THIOESTER DEHYDRATASE TYPE 2, MITOCHONDRIAL-RELATED"/>
    <property type="match status" value="1"/>
</dbReference>
<organism evidence="3 4">
    <name type="scientific">Pseudothermotoga hypogea DSM 11164 = NBRC 106472</name>
    <dbReference type="NCBI Taxonomy" id="1123384"/>
    <lineage>
        <taxon>Bacteria</taxon>
        <taxon>Thermotogati</taxon>
        <taxon>Thermotogota</taxon>
        <taxon>Thermotogae</taxon>
        <taxon>Thermotogales</taxon>
        <taxon>Thermotogaceae</taxon>
        <taxon>Pseudothermotoga</taxon>
    </lineage>
</organism>
<dbReference type="PATRIC" id="fig|1123384.7.peg.347"/>
<reference evidence="3" key="1">
    <citation type="submission" date="2014-01" db="EMBL/GenBank/DDBJ databases">
        <title>Genome sequencing of Thermotog hypogea.</title>
        <authorList>
            <person name="Zhang X."/>
            <person name="Alvare G."/>
            <person name="Fristensky B."/>
            <person name="Chen L."/>
            <person name="Suen T."/>
            <person name="Chen Q."/>
            <person name="Ma K."/>
        </authorList>
    </citation>
    <scope>NUCLEOTIDE SEQUENCE [LARGE SCALE GENOMIC DNA]</scope>
    <source>
        <strain evidence="3">DSM 11164</strain>
    </source>
</reference>
<dbReference type="InterPro" id="IPR029069">
    <property type="entry name" value="HotDog_dom_sf"/>
</dbReference>
<dbReference type="AlphaFoldDB" id="A0A0X1KPC2"/>
<dbReference type="InterPro" id="IPR050965">
    <property type="entry name" value="UPF0336/Enoyl-CoA_hydratase"/>
</dbReference>
<evidence type="ECO:0000313" key="4">
    <source>
        <dbReference type="Proteomes" id="UP000077469"/>
    </source>
</evidence>
<feature type="domain" description="MaoC-like" evidence="2">
    <location>
        <begin position="11"/>
        <end position="109"/>
    </location>
</feature>